<dbReference type="Proteomes" id="UP000823630">
    <property type="component" value="Unassembled WGS sequence"/>
</dbReference>
<gene>
    <name evidence="1" type="ORF">IAC69_01155</name>
</gene>
<evidence type="ECO:0000313" key="1">
    <source>
        <dbReference type="EMBL" id="MBO8425068.1"/>
    </source>
</evidence>
<accession>A0A9D9DEP0</accession>
<protein>
    <submittedName>
        <fullName evidence="1">Uncharacterized protein</fullName>
    </submittedName>
</protein>
<sequence>MANIKKTAFTLGVASMTFMPMKSLAQNQENLIKEFKKQQQVELREFKFVRRRTKMRVLRMDWAERLFVKLVKLRGV</sequence>
<comment type="caution">
    <text evidence="1">The sequence shown here is derived from an EMBL/GenBank/DDBJ whole genome shotgun (WGS) entry which is preliminary data.</text>
</comment>
<name>A0A9D9DEP0_9PROT</name>
<reference evidence="1" key="2">
    <citation type="journal article" date="2021" name="PeerJ">
        <title>Extensive microbial diversity within the chicken gut microbiome revealed by metagenomics and culture.</title>
        <authorList>
            <person name="Gilroy R."/>
            <person name="Ravi A."/>
            <person name="Getino M."/>
            <person name="Pursley I."/>
            <person name="Horton D.L."/>
            <person name="Alikhan N.F."/>
            <person name="Baker D."/>
            <person name="Gharbi K."/>
            <person name="Hall N."/>
            <person name="Watson M."/>
            <person name="Adriaenssens E.M."/>
            <person name="Foster-Nyarko E."/>
            <person name="Jarju S."/>
            <person name="Secka A."/>
            <person name="Antonio M."/>
            <person name="Oren A."/>
            <person name="Chaudhuri R.R."/>
            <person name="La Ragione R."/>
            <person name="Hildebrand F."/>
            <person name="Pallen M.J."/>
        </authorList>
    </citation>
    <scope>NUCLEOTIDE SEQUENCE</scope>
    <source>
        <strain evidence="1">8207</strain>
    </source>
</reference>
<evidence type="ECO:0000313" key="2">
    <source>
        <dbReference type="Proteomes" id="UP000823630"/>
    </source>
</evidence>
<dbReference type="EMBL" id="JADINC010000022">
    <property type="protein sequence ID" value="MBO8425068.1"/>
    <property type="molecule type" value="Genomic_DNA"/>
</dbReference>
<reference evidence="1" key="1">
    <citation type="submission" date="2020-10" db="EMBL/GenBank/DDBJ databases">
        <authorList>
            <person name="Gilroy R."/>
        </authorList>
    </citation>
    <scope>NUCLEOTIDE SEQUENCE</scope>
    <source>
        <strain evidence="1">8207</strain>
    </source>
</reference>
<dbReference type="AlphaFoldDB" id="A0A9D9DEP0"/>
<proteinExistence type="predicted"/>
<organism evidence="1 2">
    <name type="scientific">Candidatus Enterousia avistercoris</name>
    <dbReference type="NCBI Taxonomy" id="2840788"/>
    <lineage>
        <taxon>Bacteria</taxon>
        <taxon>Pseudomonadati</taxon>
        <taxon>Pseudomonadota</taxon>
        <taxon>Alphaproteobacteria</taxon>
        <taxon>Candidatus Enterousia</taxon>
    </lineage>
</organism>